<dbReference type="SUPFAM" id="SSF47413">
    <property type="entry name" value="lambda repressor-like DNA-binding domains"/>
    <property type="match status" value="1"/>
</dbReference>
<dbReference type="PANTHER" id="PTHR46558:SF4">
    <property type="entry name" value="DNA-BIDING PHAGE PROTEIN"/>
    <property type="match status" value="1"/>
</dbReference>
<feature type="domain" description="HTH cro/C1-type" evidence="3">
    <location>
        <begin position="9"/>
        <end position="63"/>
    </location>
</feature>
<protein>
    <submittedName>
        <fullName evidence="4">Helix-turn-helix domain-containing protein</fullName>
    </submittedName>
</protein>
<dbReference type="Gene3D" id="1.10.260.40">
    <property type="entry name" value="lambda repressor-like DNA-binding domains"/>
    <property type="match status" value="1"/>
</dbReference>
<accession>A0ABW2M080</accession>
<name>A0ABW2M080_9FLAO</name>
<gene>
    <name evidence="4" type="ORF">ACFQO9_14970</name>
</gene>
<dbReference type="InterPro" id="IPR010982">
    <property type="entry name" value="Lambda_DNA-bd_dom_sf"/>
</dbReference>
<keyword evidence="5" id="KW-1185">Reference proteome</keyword>
<dbReference type="SMART" id="SM00530">
    <property type="entry name" value="HTH_XRE"/>
    <property type="match status" value="1"/>
</dbReference>
<organism evidence="4 5">
    <name type="scientific">Chryseobacterium zhengzhouense</name>
    <dbReference type="NCBI Taxonomy" id="1636086"/>
    <lineage>
        <taxon>Bacteria</taxon>
        <taxon>Pseudomonadati</taxon>
        <taxon>Bacteroidota</taxon>
        <taxon>Flavobacteriia</taxon>
        <taxon>Flavobacteriales</taxon>
        <taxon>Weeksellaceae</taxon>
        <taxon>Chryseobacterium group</taxon>
        <taxon>Chryseobacterium</taxon>
    </lineage>
</organism>
<proteinExistence type="predicted"/>
<keyword evidence="2" id="KW-0175">Coiled coil</keyword>
<reference evidence="5" key="1">
    <citation type="journal article" date="2019" name="Int. J. Syst. Evol. Microbiol.">
        <title>The Global Catalogue of Microorganisms (GCM) 10K type strain sequencing project: providing services to taxonomists for standard genome sequencing and annotation.</title>
        <authorList>
            <consortium name="The Broad Institute Genomics Platform"/>
            <consortium name="The Broad Institute Genome Sequencing Center for Infectious Disease"/>
            <person name="Wu L."/>
            <person name="Ma J."/>
        </authorList>
    </citation>
    <scope>NUCLEOTIDE SEQUENCE [LARGE SCALE GENOMIC DNA]</scope>
    <source>
        <strain evidence="5">CCUG 54781</strain>
    </source>
</reference>
<dbReference type="EMBL" id="JBHTCR010000007">
    <property type="protein sequence ID" value="MFC7348018.1"/>
    <property type="molecule type" value="Genomic_DNA"/>
</dbReference>
<dbReference type="PROSITE" id="PS50943">
    <property type="entry name" value="HTH_CROC1"/>
    <property type="match status" value="1"/>
</dbReference>
<dbReference type="Pfam" id="PF01381">
    <property type="entry name" value="HTH_3"/>
    <property type="match status" value="1"/>
</dbReference>
<dbReference type="Proteomes" id="UP001596550">
    <property type="component" value="Unassembled WGS sequence"/>
</dbReference>
<evidence type="ECO:0000259" key="3">
    <source>
        <dbReference type="PROSITE" id="PS50943"/>
    </source>
</evidence>
<evidence type="ECO:0000256" key="2">
    <source>
        <dbReference type="SAM" id="Coils"/>
    </source>
</evidence>
<dbReference type="RefSeq" id="WP_378180900.1">
    <property type="nucleotide sequence ID" value="NZ_JBHTCR010000007.1"/>
</dbReference>
<dbReference type="InterPro" id="IPR001387">
    <property type="entry name" value="Cro/C1-type_HTH"/>
</dbReference>
<keyword evidence="1" id="KW-0238">DNA-binding</keyword>
<feature type="coiled-coil region" evidence="2">
    <location>
        <begin position="93"/>
        <end position="120"/>
    </location>
</feature>
<evidence type="ECO:0000256" key="1">
    <source>
        <dbReference type="ARBA" id="ARBA00023125"/>
    </source>
</evidence>
<dbReference type="CDD" id="cd00093">
    <property type="entry name" value="HTH_XRE"/>
    <property type="match status" value="1"/>
</dbReference>
<dbReference type="PANTHER" id="PTHR46558">
    <property type="entry name" value="TRACRIPTIONAL REGULATORY PROTEIN-RELATED-RELATED"/>
    <property type="match status" value="1"/>
</dbReference>
<sequence>MTNNVAEKIKRLRKAKGFSQDDMAERMHISQSAYARIENGESHSWAAHIEKLSEIFEVKPEDFLTDETNNFSSLDQLGGFAFQNVGTITTINSFLSEKLVEQYEERIKELKEQIQELKDEVKRFKK</sequence>
<evidence type="ECO:0000313" key="5">
    <source>
        <dbReference type="Proteomes" id="UP001596550"/>
    </source>
</evidence>
<evidence type="ECO:0000313" key="4">
    <source>
        <dbReference type="EMBL" id="MFC7348018.1"/>
    </source>
</evidence>
<comment type="caution">
    <text evidence="4">The sequence shown here is derived from an EMBL/GenBank/DDBJ whole genome shotgun (WGS) entry which is preliminary data.</text>
</comment>